<dbReference type="InterPro" id="IPR015590">
    <property type="entry name" value="Aldehyde_DH_dom"/>
</dbReference>
<evidence type="ECO:0000256" key="2">
    <source>
        <dbReference type="PROSITE-ProRule" id="PRU10007"/>
    </source>
</evidence>
<dbReference type="Proteomes" id="UP000320858">
    <property type="component" value="Unassembled WGS sequence"/>
</dbReference>
<evidence type="ECO:0000313" key="5">
    <source>
        <dbReference type="EMBL" id="TRA89293.1"/>
    </source>
</evidence>
<dbReference type="GO" id="GO:0016491">
    <property type="term" value="F:oxidoreductase activity"/>
    <property type="evidence" value="ECO:0007669"/>
    <property type="project" value="UniProtKB-KW"/>
</dbReference>
<gene>
    <name evidence="5" type="ORF">EXN24_15065</name>
</gene>
<name>A0AA94VDS9_RHIRH</name>
<comment type="similarity">
    <text evidence="3">Belongs to the aldehyde dehydrogenase family.</text>
</comment>
<protein>
    <submittedName>
        <fullName evidence="5">Aldehyde dehydrogenase family protein</fullName>
    </submittedName>
</protein>
<reference evidence="5 6" key="1">
    <citation type="journal article" date="2019" name="Appl. Microbiol. Biotechnol.">
        <title>Differential efficiency of wild type rhizogenic strains for rol gene transformation of plants.</title>
        <authorList>
            <person name="Desmet S."/>
            <person name="De Keyser E."/>
            <person name="Van Vaerenbergh J."/>
            <person name="Baeyen S."/>
            <person name="Van Huylenbroeck J."/>
            <person name="Geelen D."/>
            <person name="Dhooghe E."/>
        </authorList>
    </citation>
    <scope>NUCLEOTIDE SEQUENCE [LARGE SCALE GENOMIC DNA]</scope>
    <source>
        <strain evidence="5 6">B 4.1</strain>
    </source>
</reference>
<feature type="domain" description="Aldehyde dehydrogenase" evidence="4">
    <location>
        <begin position="6"/>
        <end position="48"/>
    </location>
</feature>
<evidence type="ECO:0000313" key="6">
    <source>
        <dbReference type="Proteomes" id="UP000320858"/>
    </source>
</evidence>
<accession>A0AA94VDS9</accession>
<proteinExistence type="inferred from homology"/>
<dbReference type="InterPro" id="IPR029510">
    <property type="entry name" value="Ald_DH_CS_GLU"/>
</dbReference>
<dbReference type="Gene3D" id="3.40.605.10">
    <property type="entry name" value="Aldehyde Dehydrogenase, Chain A, domain 1"/>
    <property type="match status" value="1"/>
</dbReference>
<dbReference type="AlphaFoldDB" id="A0AA94VDS9"/>
<dbReference type="PROSITE" id="PS00687">
    <property type="entry name" value="ALDEHYDE_DEHYDR_GLU"/>
    <property type="match status" value="1"/>
</dbReference>
<dbReference type="InterPro" id="IPR016162">
    <property type="entry name" value="Ald_DH_N"/>
</dbReference>
<keyword evidence="1 3" id="KW-0560">Oxidoreductase</keyword>
<comment type="caution">
    <text evidence="5">The sequence shown here is derived from an EMBL/GenBank/DDBJ whole genome shotgun (WGS) entry which is preliminary data.</text>
</comment>
<feature type="active site" evidence="2">
    <location>
        <position position="27"/>
    </location>
</feature>
<dbReference type="Pfam" id="PF00171">
    <property type="entry name" value="Aldedh"/>
    <property type="match status" value="1"/>
</dbReference>
<evidence type="ECO:0000256" key="3">
    <source>
        <dbReference type="RuleBase" id="RU003345"/>
    </source>
</evidence>
<dbReference type="SUPFAM" id="SSF53720">
    <property type="entry name" value="ALDH-like"/>
    <property type="match status" value="1"/>
</dbReference>
<evidence type="ECO:0000256" key="1">
    <source>
        <dbReference type="ARBA" id="ARBA00023002"/>
    </source>
</evidence>
<organism evidence="5 6">
    <name type="scientific">Rhizobium rhizogenes</name>
    <name type="common">Agrobacterium rhizogenes</name>
    <dbReference type="NCBI Taxonomy" id="359"/>
    <lineage>
        <taxon>Bacteria</taxon>
        <taxon>Pseudomonadati</taxon>
        <taxon>Pseudomonadota</taxon>
        <taxon>Alphaproteobacteria</taxon>
        <taxon>Hyphomicrobiales</taxon>
        <taxon>Rhizobiaceae</taxon>
        <taxon>Rhizobium/Agrobacterium group</taxon>
        <taxon>Rhizobium</taxon>
    </lineage>
</organism>
<sequence length="64" mass="6647">MIPCSSASTGEHLYRQCAPTIKKLGLELGGNAPFIVDDADLDAVVEGAPIFPEVGAADKTVAFQ</sequence>
<dbReference type="EMBL" id="SGOB01000002">
    <property type="protein sequence ID" value="TRA89293.1"/>
    <property type="molecule type" value="Genomic_DNA"/>
</dbReference>
<evidence type="ECO:0000259" key="4">
    <source>
        <dbReference type="Pfam" id="PF00171"/>
    </source>
</evidence>
<dbReference type="InterPro" id="IPR016161">
    <property type="entry name" value="Ald_DH/histidinol_DH"/>
</dbReference>